<dbReference type="AlphaFoldDB" id="A0A0E0HVW3"/>
<keyword evidence="1" id="KW-0812">Transmembrane</keyword>
<evidence type="ECO:0000313" key="2">
    <source>
        <dbReference type="EnsemblPlants" id="ONIVA06G31290.1"/>
    </source>
</evidence>
<organism evidence="2">
    <name type="scientific">Oryza nivara</name>
    <name type="common">Indian wild rice</name>
    <name type="synonym">Oryza sativa f. spontanea</name>
    <dbReference type="NCBI Taxonomy" id="4536"/>
    <lineage>
        <taxon>Eukaryota</taxon>
        <taxon>Viridiplantae</taxon>
        <taxon>Streptophyta</taxon>
        <taxon>Embryophyta</taxon>
        <taxon>Tracheophyta</taxon>
        <taxon>Spermatophyta</taxon>
        <taxon>Magnoliopsida</taxon>
        <taxon>Liliopsida</taxon>
        <taxon>Poales</taxon>
        <taxon>Poaceae</taxon>
        <taxon>BOP clade</taxon>
        <taxon>Oryzoideae</taxon>
        <taxon>Oryzeae</taxon>
        <taxon>Oryzinae</taxon>
        <taxon>Oryza</taxon>
    </lineage>
</organism>
<dbReference type="Gramene" id="ONIVA06G31290.1">
    <property type="protein sequence ID" value="ONIVA06G31290.1"/>
    <property type="gene ID" value="ONIVA06G31290"/>
</dbReference>
<reference evidence="2" key="2">
    <citation type="submission" date="2018-04" db="EMBL/GenBank/DDBJ databases">
        <title>OnivRS2 (Oryza nivara Reference Sequence Version 2).</title>
        <authorList>
            <person name="Zhang J."/>
            <person name="Kudrna D."/>
            <person name="Lee S."/>
            <person name="Talag J."/>
            <person name="Rajasekar S."/>
            <person name="Welchert J."/>
            <person name="Hsing Y.-I."/>
            <person name="Wing R.A."/>
        </authorList>
    </citation>
    <scope>NUCLEOTIDE SEQUENCE [LARGE SCALE GENOMIC DNA]</scope>
    <source>
        <strain evidence="2">SL10</strain>
    </source>
</reference>
<keyword evidence="3" id="KW-1185">Reference proteome</keyword>
<dbReference type="HOGENOM" id="CLU_1828437_0_0_1"/>
<evidence type="ECO:0000256" key="1">
    <source>
        <dbReference type="SAM" id="Phobius"/>
    </source>
</evidence>
<keyword evidence="1" id="KW-0472">Membrane</keyword>
<feature type="transmembrane region" description="Helical" evidence="1">
    <location>
        <begin position="85"/>
        <end position="109"/>
    </location>
</feature>
<sequence length="141" mass="15148">MKGKAALDNLTLLPPRLLESGCMREVEVEHDVGGGAGRLVGDGVVGVVEGDDGWSAPLVTAIESSISPLPRLLGRKESRWRSSSVTPTVALLLSNICCSLLIATTIYYADLHRRVSSFTTGLHHRLHITKGSLVLLLLPLR</sequence>
<proteinExistence type="predicted"/>
<name>A0A0E0HVW3_ORYNI</name>
<accession>A0A0E0HVW3</accession>
<dbReference type="EnsemblPlants" id="ONIVA06G31290.1">
    <property type="protein sequence ID" value="ONIVA06G31290.1"/>
    <property type="gene ID" value="ONIVA06G31290"/>
</dbReference>
<reference evidence="2" key="1">
    <citation type="submission" date="2015-04" db="UniProtKB">
        <authorList>
            <consortium name="EnsemblPlants"/>
        </authorList>
    </citation>
    <scope>IDENTIFICATION</scope>
    <source>
        <strain evidence="2">SL10</strain>
    </source>
</reference>
<dbReference type="Proteomes" id="UP000006591">
    <property type="component" value="Chromosome 6"/>
</dbReference>
<protein>
    <submittedName>
        <fullName evidence="2">Uncharacterized protein</fullName>
    </submittedName>
</protein>
<evidence type="ECO:0000313" key="3">
    <source>
        <dbReference type="Proteomes" id="UP000006591"/>
    </source>
</evidence>
<keyword evidence="1" id="KW-1133">Transmembrane helix</keyword>